<evidence type="ECO:0000256" key="1">
    <source>
        <dbReference type="ARBA" id="ARBA00022676"/>
    </source>
</evidence>
<dbReference type="AlphaFoldDB" id="V5C6E3"/>
<dbReference type="EC" id="2.4.99.24" evidence="4"/>
<evidence type="ECO:0000313" key="6">
    <source>
        <dbReference type="EMBL" id="ESS72328.1"/>
    </source>
</evidence>
<keyword evidence="7" id="KW-1185">Reference proteome</keyword>
<dbReference type="NCBIfam" id="TIGR02195">
    <property type="entry name" value="heptsyl_trn_II"/>
    <property type="match status" value="1"/>
</dbReference>
<dbReference type="InterPro" id="IPR051199">
    <property type="entry name" value="LPS_LOS_Heptosyltrfase"/>
</dbReference>
<dbReference type="InterPro" id="IPR011910">
    <property type="entry name" value="RfaF"/>
</dbReference>
<protein>
    <recommendedName>
        <fullName evidence="4">lipopolysaccharide heptosyltransferase II</fullName>
        <ecNumber evidence="4">2.4.99.24</ecNumber>
    </recommendedName>
</protein>
<comment type="caution">
    <text evidence="6">The sequence shown here is derived from an EMBL/GenBank/DDBJ whole genome shotgun (WGS) entry which is preliminary data.</text>
</comment>
<gene>
    <name evidence="6" type="primary">rfaF</name>
    <name evidence="6" type="ORF">MGMO_61c00390</name>
</gene>
<dbReference type="GO" id="GO:0005829">
    <property type="term" value="C:cytosol"/>
    <property type="evidence" value="ECO:0007669"/>
    <property type="project" value="TreeGrafter"/>
</dbReference>
<evidence type="ECO:0000313" key="7">
    <source>
        <dbReference type="Proteomes" id="UP000017842"/>
    </source>
</evidence>
<dbReference type="InterPro" id="IPR002201">
    <property type="entry name" value="Glyco_trans_9"/>
</dbReference>
<dbReference type="SUPFAM" id="SSF53756">
    <property type="entry name" value="UDP-Glycosyltransferase/glycogen phosphorylase"/>
    <property type="match status" value="1"/>
</dbReference>
<evidence type="ECO:0000256" key="4">
    <source>
        <dbReference type="ARBA" id="ARBA00044042"/>
    </source>
</evidence>
<sequence>MIMAQSLFLSLKTAFPGCLIDVLAPAWSLPLLDRMPQVANAIVMPLGHGQFGLMARIKLGLRLRTERYDQAIVLPNSWKSAVVPFFAGIPHRTGYRGEYRWGLLNDVRKLDKGILTMTVQRFVALGLPSHAKQPPNCGQPSLPANKSGQDNVIQKFGLTFSEKILALCPGAEYGPSKRWPADYFAKVAQAKIQHGWQVWLLGSEKDKESAAAINKLTNQQCRDFVGQTSLLEAVELMSLANTVVANDSGLMHLAAALNKYVIAIYGSTPPEFAPPLCKKAQTVSLNLPCAPCLKRVCPLYPVGHPDHTRCLTGIKPERILELIGD</sequence>
<dbReference type="CDD" id="cd03789">
    <property type="entry name" value="GT9_LPS_heptosyltransferase"/>
    <property type="match status" value="1"/>
</dbReference>
<name>V5C6E3_9GAMM</name>
<dbReference type="STRING" id="1116472.MGMO_61c00390"/>
<dbReference type="PANTHER" id="PTHR30160:SF7">
    <property type="entry name" value="ADP-HEPTOSE--LPS HEPTOSYLTRANSFERASE 2"/>
    <property type="match status" value="1"/>
</dbReference>
<dbReference type="PATRIC" id="fig|1116472.3.peg.1916"/>
<evidence type="ECO:0000256" key="5">
    <source>
        <dbReference type="ARBA" id="ARBA00047503"/>
    </source>
</evidence>
<dbReference type="OrthoDB" id="9797795at2"/>
<dbReference type="eggNOG" id="COG0859">
    <property type="taxonomic scope" value="Bacteria"/>
</dbReference>
<organism evidence="6 7">
    <name type="scientific">Methyloglobulus morosus KoM1</name>
    <dbReference type="NCBI Taxonomy" id="1116472"/>
    <lineage>
        <taxon>Bacteria</taxon>
        <taxon>Pseudomonadati</taxon>
        <taxon>Pseudomonadota</taxon>
        <taxon>Gammaproteobacteria</taxon>
        <taxon>Methylococcales</taxon>
        <taxon>Methylococcaceae</taxon>
        <taxon>Methyloglobulus</taxon>
    </lineage>
</organism>
<dbReference type="GO" id="GO:0008713">
    <property type="term" value="F:ADP-heptose-lipopolysaccharide heptosyltransferase activity"/>
    <property type="evidence" value="ECO:0007669"/>
    <property type="project" value="UniProtKB-EC"/>
</dbReference>
<dbReference type="FunFam" id="3.40.50.2000:FF:000023">
    <property type="entry name" value="ADP-heptose--LPS heptosyltransferase II"/>
    <property type="match status" value="1"/>
</dbReference>
<comment type="similarity">
    <text evidence="3">Belongs to the glycosyltransferase 9 family.</text>
</comment>
<dbReference type="GO" id="GO:0009244">
    <property type="term" value="P:lipopolysaccharide core region biosynthetic process"/>
    <property type="evidence" value="ECO:0007669"/>
    <property type="project" value="TreeGrafter"/>
</dbReference>
<evidence type="ECO:0000256" key="2">
    <source>
        <dbReference type="ARBA" id="ARBA00022679"/>
    </source>
</evidence>
<dbReference type="Pfam" id="PF01075">
    <property type="entry name" value="Glyco_transf_9"/>
    <property type="match status" value="1"/>
</dbReference>
<keyword evidence="2 6" id="KW-0808">Transferase</keyword>
<dbReference type="PANTHER" id="PTHR30160">
    <property type="entry name" value="TETRAACYLDISACCHARIDE 4'-KINASE-RELATED"/>
    <property type="match status" value="1"/>
</dbReference>
<reference evidence="6 7" key="1">
    <citation type="journal article" date="2013" name="Genome Announc.">
        <title>Draft Genome Sequence of the Methanotrophic Gammaproteobacterium Methyloglobulus morosus DSM 22980 Strain KoM1.</title>
        <authorList>
            <person name="Poehlein A."/>
            <person name="Deutzmann J.S."/>
            <person name="Daniel R."/>
            <person name="Simeonova D.D."/>
        </authorList>
    </citation>
    <scope>NUCLEOTIDE SEQUENCE [LARGE SCALE GENOMIC DNA]</scope>
    <source>
        <strain evidence="6 7">KoM1</strain>
    </source>
</reference>
<dbReference type="EMBL" id="AYLO01000059">
    <property type="protein sequence ID" value="ESS72328.1"/>
    <property type="molecule type" value="Genomic_DNA"/>
</dbReference>
<evidence type="ECO:0000256" key="3">
    <source>
        <dbReference type="ARBA" id="ARBA00043995"/>
    </source>
</evidence>
<proteinExistence type="inferred from homology"/>
<dbReference type="Proteomes" id="UP000017842">
    <property type="component" value="Unassembled WGS sequence"/>
</dbReference>
<dbReference type="Gene3D" id="3.40.50.2000">
    <property type="entry name" value="Glycogen Phosphorylase B"/>
    <property type="match status" value="2"/>
</dbReference>
<accession>V5C6E3</accession>
<comment type="catalytic activity">
    <reaction evidence="5">
        <text>an L-alpha-D-Hep-(1-&gt;5)-[alpha-Kdo-(2-&gt;4)]-alpha-Kdo-(2-&gt;6)-lipid A + ADP-L-glycero-beta-D-manno-heptose = an L-alpha-D-Hep-(1-&gt;3)-L-alpha-D-Hep-(1-&gt;5)-[alpha-Kdo-(2-&gt;4)]-alpha-Kdo-(2-&gt;6)-lipid A + ADP + H(+)</text>
        <dbReference type="Rhea" id="RHEA:74071"/>
        <dbReference type="ChEBI" id="CHEBI:15378"/>
        <dbReference type="ChEBI" id="CHEBI:61506"/>
        <dbReference type="ChEBI" id="CHEBI:193068"/>
        <dbReference type="ChEBI" id="CHEBI:193069"/>
        <dbReference type="ChEBI" id="CHEBI:456216"/>
        <dbReference type="EC" id="2.4.99.24"/>
    </reaction>
</comment>
<keyword evidence="1" id="KW-0328">Glycosyltransferase</keyword>